<reference evidence="4 5" key="1">
    <citation type="submission" date="2019-12" db="EMBL/GenBank/DDBJ databases">
        <title>Hymenobacter sp. HMF4947 Genome sequencing and assembly.</title>
        <authorList>
            <person name="Kang H."/>
            <person name="Cha I."/>
            <person name="Kim H."/>
            <person name="Joh K."/>
        </authorList>
    </citation>
    <scope>NUCLEOTIDE SEQUENCE [LARGE SCALE GENOMIC DNA]</scope>
    <source>
        <strain evidence="4 5">HMF4947</strain>
    </source>
</reference>
<dbReference type="PANTHER" id="PTHR30344:SF1">
    <property type="entry name" value="6-PHOSPHOGLUCONOLACTONASE"/>
    <property type="match status" value="1"/>
</dbReference>
<dbReference type="GO" id="GO:0017057">
    <property type="term" value="F:6-phosphogluconolactonase activity"/>
    <property type="evidence" value="ECO:0007669"/>
    <property type="project" value="TreeGrafter"/>
</dbReference>
<dbReference type="GO" id="GO:0005829">
    <property type="term" value="C:cytosol"/>
    <property type="evidence" value="ECO:0007669"/>
    <property type="project" value="TreeGrafter"/>
</dbReference>
<accession>A0A7K1TB01</accession>
<name>A0A7K1TB01_9BACT</name>
<comment type="caution">
    <text evidence="4">The sequence shown here is derived from an EMBL/GenBank/DDBJ whole genome shotgun (WGS) entry which is preliminary data.</text>
</comment>
<dbReference type="AlphaFoldDB" id="A0A7K1TB01"/>
<evidence type="ECO:0000256" key="2">
    <source>
        <dbReference type="ARBA" id="ARBA00022526"/>
    </source>
</evidence>
<dbReference type="Gene3D" id="2.130.10.10">
    <property type="entry name" value="YVTN repeat-like/Quinoprotein amine dehydrogenase"/>
    <property type="match status" value="1"/>
</dbReference>
<organism evidence="4 5">
    <name type="scientific">Hymenobacter ginkgonis</name>
    <dbReference type="NCBI Taxonomy" id="2682976"/>
    <lineage>
        <taxon>Bacteria</taxon>
        <taxon>Pseudomonadati</taxon>
        <taxon>Bacteroidota</taxon>
        <taxon>Cytophagia</taxon>
        <taxon>Cytophagales</taxon>
        <taxon>Hymenobacteraceae</taxon>
        <taxon>Hymenobacter</taxon>
    </lineage>
</organism>
<sequence>MAPATTGGLPRSSFDINHHPNLLPPMLTAVCFRAPFAAIVLLAGASLASCTRAVPGTSGHDELVYIGTNIADPQQNSIYLYHLSPATGELLPLGAMKGGASPTYLTMDAAHRHLYAVSETQTYMGAPGGGVSTLAIDPHNGTLAMLNQQPSTGASPCYISLDRTGKNALVANYVGGNVAMLPVRADGQLDPAGATDQHQPPTGPHKNQDKPHAHCFVTSPDNRYAFSVDLGTDKVYGYQLDAAQHQLRLLPTPAFVTKPGTGPRHLVFHPNGRWAYLENELNSTVSALTYNAAAGTFQEIETLTQLPAGFAGDNSGADVHVSPDGRFLYTSNRGDNSLAVFAIDGASGHLALVQHISTQGKTPRNFALDPSGQVLLVANQNSDNVFTYHVDKQSGKLTSTGKSVSLPSPMFVEVVSDFTR</sequence>
<evidence type="ECO:0000256" key="3">
    <source>
        <dbReference type="SAM" id="MobiDB-lite"/>
    </source>
</evidence>
<gene>
    <name evidence="4" type="ORF">GO988_04500</name>
</gene>
<protein>
    <submittedName>
        <fullName evidence="4">Beta-propeller fold lactonase family protein</fullName>
    </submittedName>
</protein>
<dbReference type="Pfam" id="PF10282">
    <property type="entry name" value="Lactonase"/>
    <property type="match status" value="1"/>
</dbReference>
<dbReference type="PANTHER" id="PTHR30344">
    <property type="entry name" value="6-PHOSPHOGLUCONOLACTONASE-RELATED"/>
    <property type="match status" value="1"/>
</dbReference>
<dbReference type="FunFam" id="2.130.10.10:FF:000306">
    <property type="entry name" value="3-carboxymuconate cyclase"/>
    <property type="match status" value="1"/>
</dbReference>
<evidence type="ECO:0000256" key="1">
    <source>
        <dbReference type="ARBA" id="ARBA00005564"/>
    </source>
</evidence>
<evidence type="ECO:0000313" key="4">
    <source>
        <dbReference type="EMBL" id="MVN75580.1"/>
    </source>
</evidence>
<dbReference type="GO" id="GO:0006006">
    <property type="term" value="P:glucose metabolic process"/>
    <property type="evidence" value="ECO:0007669"/>
    <property type="project" value="UniProtKB-KW"/>
</dbReference>
<dbReference type="InterPro" id="IPR050282">
    <property type="entry name" value="Cycloisomerase_2"/>
</dbReference>
<dbReference type="SUPFAM" id="SSF51004">
    <property type="entry name" value="C-terminal (heme d1) domain of cytochrome cd1-nitrite reductase"/>
    <property type="match status" value="1"/>
</dbReference>
<dbReference type="EMBL" id="WQKZ01000001">
    <property type="protein sequence ID" value="MVN75580.1"/>
    <property type="molecule type" value="Genomic_DNA"/>
</dbReference>
<keyword evidence="5" id="KW-1185">Reference proteome</keyword>
<keyword evidence="2" id="KW-0313">Glucose metabolism</keyword>
<feature type="region of interest" description="Disordered" evidence="3">
    <location>
        <begin position="187"/>
        <end position="213"/>
    </location>
</feature>
<dbReference type="Proteomes" id="UP000441336">
    <property type="component" value="Unassembled WGS sequence"/>
</dbReference>
<evidence type="ECO:0000313" key="5">
    <source>
        <dbReference type="Proteomes" id="UP000441336"/>
    </source>
</evidence>
<dbReference type="InterPro" id="IPR015943">
    <property type="entry name" value="WD40/YVTN_repeat-like_dom_sf"/>
</dbReference>
<dbReference type="InterPro" id="IPR011048">
    <property type="entry name" value="Haem_d1_sf"/>
</dbReference>
<proteinExistence type="inferred from homology"/>
<dbReference type="InterPro" id="IPR019405">
    <property type="entry name" value="Lactonase_7-beta_prop"/>
</dbReference>
<comment type="similarity">
    <text evidence="1">Belongs to the cycloisomerase 2 family.</text>
</comment>
<keyword evidence="2" id="KW-0119">Carbohydrate metabolism</keyword>